<organism evidence="1">
    <name type="scientific">Oikopleura dioica</name>
    <name type="common">Tunicate</name>
    <dbReference type="NCBI Taxonomy" id="34765"/>
    <lineage>
        <taxon>Eukaryota</taxon>
        <taxon>Metazoa</taxon>
        <taxon>Chordata</taxon>
        <taxon>Tunicata</taxon>
        <taxon>Appendicularia</taxon>
        <taxon>Copelata</taxon>
        <taxon>Oikopleuridae</taxon>
        <taxon>Oikopleura</taxon>
    </lineage>
</organism>
<dbReference type="Proteomes" id="UP000011014">
    <property type="component" value="Unassembled WGS sequence"/>
</dbReference>
<protein>
    <submittedName>
        <fullName evidence="1">Uncharacterized protein</fullName>
    </submittedName>
</protein>
<name>E4XB35_OIKDI</name>
<dbReference type="Proteomes" id="UP000001307">
    <property type="component" value="Unassembled WGS sequence"/>
</dbReference>
<gene>
    <name evidence="1" type="ORF">GSOID_T00005656001</name>
    <name evidence="2" type="ORF">GSOID_T00031178001</name>
</gene>
<reference evidence="1" key="1">
    <citation type="journal article" date="2010" name="Science">
        <title>Plasticity of animal genome architecture unmasked by rapid evolution of a pelagic tunicate.</title>
        <authorList>
            <person name="Denoeud F."/>
            <person name="Henriet S."/>
            <person name="Mungpakdee S."/>
            <person name="Aury J.M."/>
            <person name="Da Silva C."/>
            <person name="Brinkmann H."/>
            <person name="Mikhaleva J."/>
            <person name="Olsen L.C."/>
            <person name="Jubin C."/>
            <person name="Canestro C."/>
            <person name="Bouquet J.M."/>
            <person name="Danks G."/>
            <person name="Poulain J."/>
            <person name="Campsteijn C."/>
            <person name="Adamski M."/>
            <person name="Cross I."/>
            <person name="Yadetie F."/>
            <person name="Muffato M."/>
            <person name="Louis A."/>
            <person name="Butcher S."/>
            <person name="Tsagkogeorga G."/>
            <person name="Konrad A."/>
            <person name="Singh S."/>
            <person name="Jensen M.F."/>
            <person name="Cong E.H."/>
            <person name="Eikeseth-Otteraa H."/>
            <person name="Noel B."/>
            <person name="Anthouard V."/>
            <person name="Porcel B.M."/>
            <person name="Kachouri-Lafond R."/>
            <person name="Nishino A."/>
            <person name="Ugolini M."/>
            <person name="Chourrout P."/>
            <person name="Nishida H."/>
            <person name="Aasland R."/>
            <person name="Huzurbazar S."/>
            <person name="Westhof E."/>
            <person name="Delsuc F."/>
            <person name="Lehrach H."/>
            <person name="Reinhardt R."/>
            <person name="Weissenbach J."/>
            <person name="Roy S.W."/>
            <person name="Artiguenave F."/>
            <person name="Postlethwait J.H."/>
            <person name="Manak J.R."/>
            <person name="Thompson E.M."/>
            <person name="Jaillon O."/>
            <person name="Du Pasquier L."/>
            <person name="Boudinot P."/>
            <person name="Liberles D.A."/>
            <person name="Volff J.N."/>
            <person name="Philippe H."/>
            <person name="Lenhard B."/>
            <person name="Roest Crollius H."/>
            <person name="Wincker P."/>
            <person name="Chourrout D."/>
        </authorList>
    </citation>
    <scope>NUCLEOTIDE SEQUENCE [LARGE SCALE GENOMIC DNA]</scope>
</reference>
<evidence type="ECO:0000313" key="1">
    <source>
        <dbReference type="EMBL" id="CBY08818.1"/>
    </source>
</evidence>
<dbReference type="InParanoid" id="E4XB35"/>
<sequence length="181" mass="20791">MPKPRFTRKTNKITGRRVSVGPSFFLSGLQKFTRARLRYFISSSNSSSLRSIERVRPLVNQIQPQFFDESDGFYYSEQDGIYYDLDNPVNYIIVWEVSDIGSALVADATLAVKSDVDRYVEQQQADELAAAQQLLNLVLGERAVHDAAEIWKTQTRPREYSVDEVRDEIYQIVLLELEGVF</sequence>
<keyword evidence="3" id="KW-1185">Reference proteome</keyword>
<dbReference type="EMBL" id="FN655038">
    <property type="protein sequence ID" value="CBY37695.1"/>
    <property type="molecule type" value="Genomic_DNA"/>
</dbReference>
<accession>E4XB35</accession>
<proteinExistence type="predicted"/>
<dbReference type="AlphaFoldDB" id="E4XB35"/>
<evidence type="ECO:0000313" key="2">
    <source>
        <dbReference type="EMBL" id="CBY37695.1"/>
    </source>
</evidence>
<evidence type="ECO:0000313" key="3">
    <source>
        <dbReference type="Proteomes" id="UP000001307"/>
    </source>
</evidence>
<dbReference type="EMBL" id="FN653033">
    <property type="protein sequence ID" value="CBY08818.1"/>
    <property type="molecule type" value="Genomic_DNA"/>
</dbReference>